<protein>
    <submittedName>
        <fullName evidence="2">Uncharacterized protein</fullName>
    </submittedName>
</protein>
<keyword evidence="1" id="KW-1133">Transmembrane helix</keyword>
<dbReference type="RefSeq" id="WP_317981015.1">
    <property type="nucleotide sequence ID" value="NZ_BTCL01000015.1"/>
</dbReference>
<feature type="transmembrane region" description="Helical" evidence="1">
    <location>
        <begin position="64"/>
        <end position="83"/>
    </location>
</feature>
<evidence type="ECO:0000313" key="2">
    <source>
        <dbReference type="EMBL" id="GMK46866.1"/>
    </source>
</evidence>
<keyword evidence="1" id="KW-0472">Membrane</keyword>
<accession>A0ABQ6NP42</accession>
<proteinExistence type="predicted"/>
<evidence type="ECO:0000256" key="1">
    <source>
        <dbReference type="SAM" id="Phobius"/>
    </source>
</evidence>
<evidence type="ECO:0000313" key="3">
    <source>
        <dbReference type="Proteomes" id="UP001285921"/>
    </source>
</evidence>
<dbReference type="EMBL" id="BTCL01000015">
    <property type="protein sequence ID" value="GMK46866.1"/>
    <property type="molecule type" value="Genomic_DNA"/>
</dbReference>
<organism evidence="2 3">
    <name type="scientific">Paenibacillus glycanilyticus</name>
    <dbReference type="NCBI Taxonomy" id="126569"/>
    <lineage>
        <taxon>Bacteria</taxon>
        <taxon>Bacillati</taxon>
        <taxon>Bacillota</taxon>
        <taxon>Bacilli</taxon>
        <taxon>Bacillales</taxon>
        <taxon>Paenibacillaceae</taxon>
        <taxon>Paenibacillus</taxon>
    </lineage>
</organism>
<name>A0ABQ6NP42_9BACL</name>
<comment type="caution">
    <text evidence="2">The sequence shown here is derived from an EMBL/GenBank/DDBJ whole genome shotgun (WGS) entry which is preliminary data.</text>
</comment>
<sequence length="120" mass="13882">MKTYRFTGRLTLLLFLLGAFVLFSMPTMMLGNGHFDVSKSSHTHIEHSLPNSMKAIKRVTISPATKLFAMLALLAVIYSWVSYPRRFFLAKRVFLLPFLFLERLKRLLMPLKLTTTYPIV</sequence>
<dbReference type="Proteomes" id="UP001285921">
    <property type="component" value="Unassembled WGS sequence"/>
</dbReference>
<keyword evidence="1" id="KW-0812">Transmembrane</keyword>
<keyword evidence="3" id="KW-1185">Reference proteome</keyword>
<reference evidence="2 3" key="1">
    <citation type="submission" date="2023-05" db="EMBL/GenBank/DDBJ databases">
        <title>Draft genome of Paenibacillus sp. CCS26.</title>
        <authorList>
            <person name="Akita H."/>
            <person name="Shinto Y."/>
            <person name="Kimura Z."/>
        </authorList>
    </citation>
    <scope>NUCLEOTIDE SEQUENCE [LARGE SCALE GENOMIC DNA]</scope>
    <source>
        <strain evidence="2 3">CCS26</strain>
    </source>
</reference>
<gene>
    <name evidence="2" type="ORF">PghCCS26_39950</name>
</gene>